<evidence type="ECO:0000259" key="1">
    <source>
        <dbReference type="Pfam" id="PF23568"/>
    </source>
</evidence>
<sequence>MTTVTVTTRAQVLRHTAAFTSAVLSQSELRRRLVATLLRNIPSSDQKHLNLAANTLENAISFSSSSIRSSSLSLAEKLLLPLPEFPVSSFLLSLVNALRNRPTESAASLLRIFHSDNASLARSEIAPALYERLFSLHLFPVFRWFDEQRTQILSSTDDANDYGYSVSEEYSVVLPCTKVLSKMSEEQAAKLRKLEREYEEVLDENCGVFAAYFREVLLNRNGDASISPPSLILNSAAEGGVMENQKEEMMQMDVLENGRESTKRKF</sequence>
<dbReference type="Pfam" id="PF23568">
    <property type="entry name" value="ARM_LIN"/>
    <property type="match status" value="1"/>
</dbReference>
<dbReference type="STRING" id="157652.A0A371GPQ7"/>
<dbReference type="OrthoDB" id="1738307at2759"/>
<feature type="domain" description="Putative E3 ubiquitin-protein ligase LIN N-terminal" evidence="1">
    <location>
        <begin position="47"/>
        <end position="225"/>
    </location>
</feature>
<accession>A0A371GPQ7</accession>
<dbReference type="PANTHER" id="PTHR47446:SF2">
    <property type="entry name" value="RING-TYPE E3 UBIQUITIN TRANSFERASE"/>
    <property type="match status" value="1"/>
</dbReference>
<name>A0A371GPQ7_MUCPR</name>
<dbReference type="Proteomes" id="UP000257109">
    <property type="component" value="Unassembled WGS sequence"/>
</dbReference>
<dbReference type="InterPro" id="IPR052858">
    <property type="entry name" value="E3_ubiquitin-ligase_LIN"/>
</dbReference>
<gene>
    <name evidence="2" type="primary">LIN</name>
    <name evidence="2" type="ORF">CR513_25346</name>
</gene>
<dbReference type="InterPro" id="IPR056512">
    <property type="entry name" value="LIN_N"/>
</dbReference>
<organism evidence="2 3">
    <name type="scientific">Mucuna pruriens</name>
    <name type="common">Velvet bean</name>
    <name type="synonym">Dolichos pruriens</name>
    <dbReference type="NCBI Taxonomy" id="157652"/>
    <lineage>
        <taxon>Eukaryota</taxon>
        <taxon>Viridiplantae</taxon>
        <taxon>Streptophyta</taxon>
        <taxon>Embryophyta</taxon>
        <taxon>Tracheophyta</taxon>
        <taxon>Spermatophyta</taxon>
        <taxon>Magnoliopsida</taxon>
        <taxon>eudicotyledons</taxon>
        <taxon>Gunneridae</taxon>
        <taxon>Pentapetalae</taxon>
        <taxon>rosids</taxon>
        <taxon>fabids</taxon>
        <taxon>Fabales</taxon>
        <taxon>Fabaceae</taxon>
        <taxon>Papilionoideae</taxon>
        <taxon>50 kb inversion clade</taxon>
        <taxon>NPAAA clade</taxon>
        <taxon>indigoferoid/millettioid clade</taxon>
        <taxon>Phaseoleae</taxon>
        <taxon>Mucuna</taxon>
    </lineage>
</organism>
<protein>
    <submittedName>
        <fullName evidence="2">E3 ubiquitin-protein ligase LIN</fullName>
    </submittedName>
</protein>
<feature type="non-terminal residue" evidence="2">
    <location>
        <position position="1"/>
    </location>
</feature>
<comment type="caution">
    <text evidence="2">The sequence shown here is derived from an EMBL/GenBank/DDBJ whole genome shotgun (WGS) entry which is preliminary data.</text>
</comment>
<evidence type="ECO:0000313" key="3">
    <source>
        <dbReference type="Proteomes" id="UP000257109"/>
    </source>
</evidence>
<evidence type="ECO:0000313" key="2">
    <source>
        <dbReference type="EMBL" id="RDX92510.1"/>
    </source>
</evidence>
<proteinExistence type="predicted"/>
<reference evidence="2" key="1">
    <citation type="submission" date="2018-05" db="EMBL/GenBank/DDBJ databases">
        <title>Draft genome of Mucuna pruriens seed.</title>
        <authorList>
            <person name="Nnadi N.E."/>
            <person name="Vos R."/>
            <person name="Hasami M.H."/>
            <person name="Devisetty U.K."/>
            <person name="Aguiy J.C."/>
        </authorList>
    </citation>
    <scope>NUCLEOTIDE SEQUENCE [LARGE SCALE GENOMIC DNA]</scope>
    <source>
        <strain evidence="2">JCA_2017</strain>
    </source>
</reference>
<dbReference type="AlphaFoldDB" id="A0A371GPQ7"/>
<dbReference type="EMBL" id="QJKJ01004858">
    <property type="protein sequence ID" value="RDX92510.1"/>
    <property type="molecule type" value="Genomic_DNA"/>
</dbReference>
<keyword evidence="3" id="KW-1185">Reference proteome</keyword>
<dbReference type="PANTHER" id="PTHR47446">
    <property type="entry name" value="RING-TYPE E3 UBIQUITIN TRANSFERASE"/>
    <property type="match status" value="1"/>
</dbReference>